<keyword evidence="1" id="KW-1133">Transmembrane helix</keyword>
<dbReference type="EMBL" id="AUPC02000360">
    <property type="protein sequence ID" value="POG61001.1"/>
    <property type="molecule type" value="Genomic_DNA"/>
</dbReference>
<evidence type="ECO:0000313" key="2">
    <source>
        <dbReference type="EMBL" id="POG61001.1"/>
    </source>
</evidence>
<comment type="caution">
    <text evidence="2">The sequence shown here is derived from an EMBL/GenBank/DDBJ whole genome shotgun (WGS) entry which is preliminary data.</text>
</comment>
<dbReference type="AlphaFoldDB" id="A0A2P4P6K0"/>
<keyword evidence="1" id="KW-0812">Transmembrane</keyword>
<proteinExistence type="predicted"/>
<evidence type="ECO:0000256" key="1">
    <source>
        <dbReference type="SAM" id="Phobius"/>
    </source>
</evidence>
<keyword evidence="3" id="KW-1185">Reference proteome</keyword>
<feature type="transmembrane region" description="Helical" evidence="1">
    <location>
        <begin position="12"/>
        <end position="29"/>
    </location>
</feature>
<sequence>MKKIYISHGKFFFAQFLISVVLLNLYLKVDRRSNLCMLYKISRFLFPVVVAFKPL</sequence>
<dbReference type="Proteomes" id="UP000018888">
    <property type="component" value="Unassembled WGS sequence"/>
</dbReference>
<protein>
    <submittedName>
        <fullName evidence="2">Uncharacterized protein</fullName>
    </submittedName>
</protein>
<organism evidence="2 3">
    <name type="scientific">Rhizophagus irregularis (strain DAOM 181602 / DAOM 197198 / MUCL 43194)</name>
    <name type="common">Arbuscular mycorrhizal fungus</name>
    <name type="synonym">Glomus intraradices</name>
    <dbReference type="NCBI Taxonomy" id="747089"/>
    <lineage>
        <taxon>Eukaryota</taxon>
        <taxon>Fungi</taxon>
        <taxon>Fungi incertae sedis</taxon>
        <taxon>Mucoromycota</taxon>
        <taxon>Glomeromycotina</taxon>
        <taxon>Glomeromycetes</taxon>
        <taxon>Glomerales</taxon>
        <taxon>Glomeraceae</taxon>
        <taxon>Rhizophagus</taxon>
    </lineage>
</organism>
<accession>A0A2P4P6K0</accession>
<evidence type="ECO:0000313" key="3">
    <source>
        <dbReference type="Proteomes" id="UP000018888"/>
    </source>
</evidence>
<reference evidence="2 3" key="1">
    <citation type="journal article" date="2013" name="Proc. Natl. Acad. Sci. U.S.A.">
        <title>Genome of an arbuscular mycorrhizal fungus provides insight into the oldest plant symbiosis.</title>
        <authorList>
            <person name="Tisserant E."/>
            <person name="Malbreil M."/>
            <person name="Kuo A."/>
            <person name="Kohler A."/>
            <person name="Symeonidi A."/>
            <person name="Balestrini R."/>
            <person name="Charron P."/>
            <person name="Duensing N."/>
            <person name="Frei Dit Frey N."/>
            <person name="Gianinazzi-Pearson V."/>
            <person name="Gilbert L.B."/>
            <person name="Handa Y."/>
            <person name="Herr J.R."/>
            <person name="Hijri M."/>
            <person name="Koul R."/>
            <person name="Kawaguchi M."/>
            <person name="Krajinski F."/>
            <person name="Lammers P.J."/>
            <person name="Masclaux F.G."/>
            <person name="Murat C."/>
            <person name="Morin E."/>
            <person name="Ndikumana S."/>
            <person name="Pagni M."/>
            <person name="Petitpierre D."/>
            <person name="Requena N."/>
            <person name="Rosikiewicz P."/>
            <person name="Riley R."/>
            <person name="Saito K."/>
            <person name="San Clemente H."/>
            <person name="Shapiro H."/>
            <person name="van Tuinen D."/>
            <person name="Becard G."/>
            <person name="Bonfante P."/>
            <person name="Paszkowski U."/>
            <person name="Shachar-Hill Y.Y."/>
            <person name="Tuskan G.A."/>
            <person name="Young P.W."/>
            <person name="Sanders I.R."/>
            <person name="Henrissat B."/>
            <person name="Rensing S.A."/>
            <person name="Grigoriev I.V."/>
            <person name="Corradi N."/>
            <person name="Roux C."/>
            <person name="Martin F."/>
        </authorList>
    </citation>
    <scope>NUCLEOTIDE SEQUENCE [LARGE SCALE GENOMIC DNA]</scope>
    <source>
        <strain evidence="2 3">DAOM 197198</strain>
    </source>
</reference>
<keyword evidence="1" id="KW-0472">Membrane</keyword>
<gene>
    <name evidence="2" type="ORF">GLOIN_2v1707893</name>
</gene>
<name>A0A2P4P6K0_RHIID</name>
<reference evidence="2 3" key="2">
    <citation type="journal article" date="2018" name="New Phytol.">
        <title>High intraspecific genome diversity in the model arbuscular mycorrhizal symbiont Rhizophagus irregularis.</title>
        <authorList>
            <person name="Chen E.C.H."/>
            <person name="Morin E."/>
            <person name="Beaudet D."/>
            <person name="Noel J."/>
            <person name="Yildirir G."/>
            <person name="Ndikumana S."/>
            <person name="Charron P."/>
            <person name="St-Onge C."/>
            <person name="Giorgi J."/>
            <person name="Kruger M."/>
            <person name="Marton T."/>
            <person name="Ropars J."/>
            <person name="Grigoriev I.V."/>
            <person name="Hainaut M."/>
            <person name="Henrissat B."/>
            <person name="Roux C."/>
            <person name="Martin F."/>
            <person name="Corradi N."/>
        </authorList>
    </citation>
    <scope>NUCLEOTIDE SEQUENCE [LARGE SCALE GENOMIC DNA]</scope>
    <source>
        <strain evidence="2 3">DAOM 197198</strain>
    </source>
</reference>